<reference evidence="2 3" key="1">
    <citation type="journal article" date="2019" name="Int. J. Syst. Evol. Microbiol.">
        <title>The Global Catalogue of Microorganisms (GCM) 10K type strain sequencing project: providing services to taxonomists for standard genome sequencing and annotation.</title>
        <authorList>
            <consortium name="The Broad Institute Genomics Platform"/>
            <consortium name="The Broad Institute Genome Sequencing Center for Infectious Disease"/>
            <person name="Wu L."/>
            <person name="Ma J."/>
        </authorList>
    </citation>
    <scope>NUCLEOTIDE SEQUENCE [LARGE SCALE GENOMIC DNA]</scope>
    <source>
        <strain evidence="2 3">JCM 14306</strain>
    </source>
</reference>
<dbReference type="RefSeq" id="WP_344109076.1">
    <property type="nucleotide sequence ID" value="NZ_BAAANE010000003.1"/>
</dbReference>
<dbReference type="PANTHER" id="PTHR43798">
    <property type="entry name" value="MONOACYLGLYCEROL LIPASE"/>
    <property type="match status" value="1"/>
</dbReference>
<evidence type="ECO:0000313" key="3">
    <source>
        <dbReference type="Proteomes" id="UP001501319"/>
    </source>
</evidence>
<evidence type="ECO:0000313" key="2">
    <source>
        <dbReference type="EMBL" id="GAA1624003.1"/>
    </source>
</evidence>
<feature type="domain" description="AB hydrolase-1" evidence="1">
    <location>
        <begin position="77"/>
        <end position="274"/>
    </location>
</feature>
<dbReference type="SUPFAM" id="SSF53474">
    <property type="entry name" value="alpha/beta-Hydrolases"/>
    <property type="match status" value="1"/>
</dbReference>
<dbReference type="Gene3D" id="3.40.50.1820">
    <property type="entry name" value="alpha/beta hydrolase"/>
    <property type="match status" value="1"/>
</dbReference>
<organism evidence="2 3">
    <name type="scientific">Kribbella alba</name>
    <dbReference type="NCBI Taxonomy" id="190197"/>
    <lineage>
        <taxon>Bacteria</taxon>
        <taxon>Bacillati</taxon>
        <taxon>Actinomycetota</taxon>
        <taxon>Actinomycetes</taxon>
        <taxon>Propionibacteriales</taxon>
        <taxon>Kribbellaceae</taxon>
        <taxon>Kribbella</taxon>
    </lineage>
</organism>
<keyword evidence="3" id="KW-1185">Reference proteome</keyword>
<dbReference type="Pfam" id="PF12697">
    <property type="entry name" value="Abhydrolase_6"/>
    <property type="match status" value="1"/>
</dbReference>
<protein>
    <submittedName>
        <fullName evidence="2">Alpha/beta fold hydrolase</fullName>
    </submittedName>
</protein>
<dbReference type="Proteomes" id="UP001501319">
    <property type="component" value="Unassembled WGS sequence"/>
</dbReference>
<dbReference type="EMBL" id="BAAANE010000003">
    <property type="protein sequence ID" value="GAA1624003.1"/>
    <property type="molecule type" value="Genomic_DNA"/>
</dbReference>
<comment type="caution">
    <text evidence="2">The sequence shown here is derived from an EMBL/GenBank/DDBJ whole genome shotgun (WGS) entry which is preliminary data.</text>
</comment>
<name>A0ABN2F0G5_9ACTN</name>
<dbReference type="InterPro" id="IPR050266">
    <property type="entry name" value="AB_hydrolase_sf"/>
</dbReference>
<proteinExistence type="predicted"/>
<accession>A0ABN2F0G5</accession>
<dbReference type="GO" id="GO:0016787">
    <property type="term" value="F:hydrolase activity"/>
    <property type="evidence" value="ECO:0007669"/>
    <property type="project" value="UniProtKB-KW"/>
</dbReference>
<dbReference type="PANTHER" id="PTHR43798:SF33">
    <property type="entry name" value="HYDROLASE, PUTATIVE (AFU_ORTHOLOGUE AFUA_2G14860)-RELATED"/>
    <property type="match status" value="1"/>
</dbReference>
<gene>
    <name evidence="2" type="ORF">GCM10009744_09220</name>
</gene>
<sequence length="302" mass="32645">MAAKKSTNGRTLGFAMLERAAPGVGAMLLDRIWFRLPVVSEKARRLRVELPEPTLFEVPFGEGTLHGTSYGDGPTIYLVHGWGGWGLQLAAYIPPLLADGFRVVAYDGPSHGCSSAGAEGPHRSTMPELADAFEAVVAAQGPAYGVIAHSLGAAAVSQALKRGLRATKIVFLATATDFRPTLDLFQAYLGFGPRVRDRFLRRFARKFGPMEDFVVSSVIEKLTGLPELLVIHDRGDRETPYEGSVRLAEVWPGARIELTEGLGHNRVLWDPAVVESARSFFAASEDRAPGDQVGTAQETMQG</sequence>
<dbReference type="InterPro" id="IPR029058">
    <property type="entry name" value="AB_hydrolase_fold"/>
</dbReference>
<evidence type="ECO:0000259" key="1">
    <source>
        <dbReference type="Pfam" id="PF12697"/>
    </source>
</evidence>
<dbReference type="InterPro" id="IPR000073">
    <property type="entry name" value="AB_hydrolase_1"/>
</dbReference>
<keyword evidence="2" id="KW-0378">Hydrolase</keyword>